<evidence type="ECO:0000256" key="3">
    <source>
        <dbReference type="RuleBase" id="RU003694"/>
    </source>
</evidence>
<dbReference type="PANTHER" id="PTHR43775">
    <property type="entry name" value="FATTY ACID SYNTHASE"/>
    <property type="match status" value="1"/>
</dbReference>
<sequence>MYPMLKSLRSQAMTSAAGDDVERLRQTTPSSTATATATATATTTTAPPPTMTTTTTPSSASGLERELEPAADAEADFDVLWPTDVSADLAEHEETTLAFLSAVCDCLVKRHYCVVQTVSFERLREAAMSEVEFLKDASILLRAETAEAYLGREELPGSQDQDRCQELPVDASAEVPTGGLSSFDEVLSKLSQLLALTPEAFGARAVFSRTKALVRRSFGLSSEGIPDSTWPSIDDQDIQSGEVERFLTWVLRRKLCMLYLINGPACSLDLFHGNQEQLKDAIPDVKLRIRTGQIVLFRHDIIGYAFRPEGESLALQAWLLDALPPLEFRELPQPPGMYGLDRVHVTAAAERFPANCDGCDMSMAMFCAGTDALTLPPLSRFDKDLYWAPDRDAPMYGRAYIMHGSFCSSEVLLGFDNEFFGIEVEEAAAMAPNQRWICEVGYEVLHKGGWTKPKLQSQRIGVFLGDSGSEWNQMYTQQDRFVSTCNSGSVTCCRLSHLLGLTGPNLSVDTACSASLVATNAAAHLMRHSVPGGDGVNPLAAAQRPDNGLSLESAICMGILVLMHPAGWIGECAATMLSYRGRCFTFDSSADGFIRGEGCCAVYLRSVSDLSRSASDRSLAILMGSCANQDGRSASLTAPHGPSQQECIRASLREAQLKPADVTVGECHGTGTALGDPIEIGAVRSVMLGNRERPLLHCSAKAHVGHEEANAGVCGLIKVVLMLNGAVSLPNPHLRILNPHLDVNGYPVCFSSELTCTSYGSQSMGVSSFGFGGTNARADLWSDADKGPLKDGARIRLTKEESCAWIQRFLEPSSPGQFSNFLCAKPGH</sequence>
<evidence type="ECO:0000256" key="1">
    <source>
        <dbReference type="ARBA" id="ARBA00022450"/>
    </source>
</evidence>
<dbReference type="InterPro" id="IPR014030">
    <property type="entry name" value="Ketoacyl_synth_N"/>
</dbReference>
<comment type="caution">
    <text evidence="6">The sequence shown here is derived from an EMBL/GenBank/DDBJ whole genome shotgun (WGS) entry which is preliminary data.</text>
</comment>
<feature type="region of interest" description="Disordered" evidence="4">
    <location>
        <begin position="9"/>
        <end position="75"/>
    </location>
</feature>
<dbReference type="Pfam" id="PF00109">
    <property type="entry name" value="ketoacyl-synt"/>
    <property type="match status" value="2"/>
</dbReference>
<evidence type="ECO:0000313" key="7">
    <source>
        <dbReference type="Proteomes" id="UP000626109"/>
    </source>
</evidence>
<keyword evidence="2" id="KW-0597">Phosphoprotein</keyword>
<accession>A0A813KRT1</accession>
<dbReference type="InterPro" id="IPR020841">
    <property type="entry name" value="PKS_Beta-ketoAc_synthase_dom"/>
</dbReference>
<evidence type="ECO:0000256" key="2">
    <source>
        <dbReference type="ARBA" id="ARBA00022553"/>
    </source>
</evidence>
<evidence type="ECO:0000259" key="5">
    <source>
        <dbReference type="PROSITE" id="PS52004"/>
    </source>
</evidence>
<dbReference type="Proteomes" id="UP000626109">
    <property type="component" value="Unassembled WGS sequence"/>
</dbReference>
<proteinExistence type="inferred from homology"/>
<dbReference type="InterPro" id="IPR030834">
    <property type="entry name" value="PKS_assoc_dom"/>
</dbReference>
<dbReference type="Pfam" id="PF02801">
    <property type="entry name" value="Ketoacyl-synt_C"/>
    <property type="match status" value="1"/>
</dbReference>
<evidence type="ECO:0000256" key="4">
    <source>
        <dbReference type="SAM" id="MobiDB-lite"/>
    </source>
</evidence>
<keyword evidence="3" id="KW-0808">Transferase</keyword>
<dbReference type="Gene3D" id="3.40.47.10">
    <property type="match status" value="1"/>
</dbReference>
<dbReference type="InterPro" id="IPR014031">
    <property type="entry name" value="Ketoacyl_synth_C"/>
</dbReference>
<dbReference type="GO" id="GO:0004312">
    <property type="term" value="F:fatty acid synthase activity"/>
    <property type="evidence" value="ECO:0007669"/>
    <property type="project" value="TreeGrafter"/>
</dbReference>
<comment type="similarity">
    <text evidence="3">Belongs to the thiolase-like superfamily. Beta-ketoacyl-ACP synthases family.</text>
</comment>
<dbReference type="InterPro" id="IPR016039">
    <property type="entry name" value="Thiolase-like"/>
</dbReference>
<name>A0A813KRT1_POLGL</name>
<dbReference type="AlphaFoldDB" id="A0A813KRT1"/>
<dbReference type="GO" id="GO:0006633">
    <property type="term" value="P:fatty acid biosynthetic process"/>
    <property type="evidence" value="ECO:0007669"/>
    <property type="project" value="TreeGrafter"/>
</dbReference>
<dbReference type="SUPFAM" id="SSF53901">
    <property type="entry name" value="Thiolase-like"/>
    <property type="match status" value="1"/>
</dbReference>
<dbReference type="CDD" id="cd00833">
    <property type="entry name" value="PKS"/>
    <property type="match status" value="1"/>
</dbReference>
<dbReference type="NCBIfam" id="TIGR04556">
    <property type="entry name" value="PKS_assoc"/>
    <property type="match status" value="1"/>
</dbReference>
<protein>
    <recommendedName>
        <fullName evidence="5">Ketosynthase family 3 (KS3) domain-containing protein</fullName>
    </recommendedName>
</protein>
<dbReference type="PANTHER" id="PTHR43775:SF37">
    <property type="entry name" value="SI:DKEY-61P9.11"/>
    <property type="match status" value="1"/>
</dbReference>
<organism evidence="6 7">
    <name type="scientific">Polarella glacialis</name>
    <name type="common">Dinoflagellate</name>
    <dbReference type="NCBI Taxonomy" id="89957"/>
    <lineage>
        <taxon>Eukaryota</taxon>
        <taxon>Sar</taxon>
        <taxon>Alveolata</taxon>
        <taxon>Dinophyceae</taxon>
        <taxon>Suessiales</taxon>
        <taxon>Suessiaceae</taxon>
        <taxon>Polarella</taxon>
    </lineage>
</organism>
<dbReference type="SMART" id="SM00825">
    <property type="entry name" value="PKS_KS"/>
    <property type="match status" value="1"/>
</dbReference>
<reference evidence="6" key="1">
    <citation type="submission" date="2021-02" db="EMBL/GenBank/DDBJ databases">
        <authorList>
            <person name="Dougan E. K."/>
            <person name="Rhodes N."/>
            <person name="Thang M."/>
            <person name="Chan C."/>
        </authorList>
    </citation>
    <scope>NUCLEOTIDE SEQUENCE</scope>
</reference>
<dbReference type="PROSITE" id="PS52004">
    <property type="entry name" value="KS3_2"/>
    <property type="match status" value="1"/>
</dbReference>
<feature type="compositionally biased region" description="Low complexity" evidence="4">
    <location>
        <begin position="27"/>
        <end position="61"/>
    </location>
</feature>
<feature type="domain" description="Ketosynthase family 3 (KS3)" evidence="5">
    <location>
        <begin position="340"/>
        <end position="782"/>
    </location>
</feature>
<evidence type="ECO:0000313" key="6">
    <source>
        <dbReference type="EMBL" id="CAE8708923.1"/>
    </source>
</evidence>
<dbReference type="InterPro" id="IPR050091">
    <property type="entry name" value="PKS_NRPS_Biosynth_Enz"/>
</dbReference>
<dbReference type="EMBL" id="CAJNNW010031760">
    <property type="protein sequence ID" value="CAE8708923.1"/>
    <property type="molecule type" value="Genomic_DNA"/>
</dbReference>
<gene>
    <name evidence="6" type="ORF">PGLA2088_LOCUS35176</name>
</gene>
<keyword evidence="1" id="KW-0596">Phosphopantetheine</keyword>